<gene>
    <name evidence="1" type="ORF">BAA01_14225</name>
</gene>
<name>A0A1Y3PP09_9BACI</name>
<dbReference type="Pfam" id="PF08882">
    <property type="entry name" value="Acetone_carb_G"/>
    <property type="match status" value="1"/>
</dbReference>
<comment type="caution">
    <text evidence="1">The sequence shown here is derived from an EMBL/GenBank/DDBJ whole genome shotgun (WGS) entry which is preliminary data.</text>
</comment>
<accession>A0A1Y3PP09</accession>
<dbReference type="EMBL" id="LZRT01000056">
    <property type="protein sequence ID" value="OUM88784.1"/>
    <property type="molecule type" value="Genomic_DNA"/>
</dbReference>
<dbReference type="InterPro" id="IPR016750">
    <property type="entry name" value="Aceto_COase_bsu/gsu"/>
</dbReference>
<evidence type="ECO:0000313" key="1">
    <source>
        <dbReference type="EMBL" id="OUM88784.1"/>
    </source>
</evidence>
<protein>
    <submittedName>
        <fullName evidence="1">Acetone carboxylase subunit gamma</fullName>
    </submittedName>
</protein>
<dbReference type="Proteomes" id="UP000196475">
    <property type="component" value="Unassembled WGS sequence"/>
</dbReference>
<dbReference type="AlphaFoldDB" id="A0A1Y3PP09"/>
<reference evidence="2" key="1">
    <citation type="submission" date="2016-06" db="EMBL/GenBank/DDBJ databases">
        <authorList>
            <person name="Nascimento L."/>
            <person name="Pereira R.V."/>
            <person name="Martins L.F."/>
            <person name="Quaggio R.B."/>
            <person name="Silva A.M."/>
            <person name="Setubal J.C."/>
        </authorList>
    </citation>
    <scope>NUCLEOTIDE SEQUENCE [LARGE SCALE GENOMIC DNA]</scope>
</reference>
<sequence>MKYTKEQIEHLIDGTLDWDTVHRMLSSPKDAERFEMYLEILQERVKWDDQILLPLGPHLYIVQKSNGERVTKCDCGHEFGDYRENWKLHAAIYVRDTEESLNDIYPKLMHADPAWNVLREYYCPDCGTLLEVESVPPFYPVIHDFEPDLEAFYEEWLGRPLPKPTG</sequence>
<organism evidence="1 2">
    <name type="scientific">Bacillus thermozeamaize</name>
    <dbReference type="NCBI Taxonomy" id="230954"/>
    <lineage>
        <taxon>Bacteria</taxon>
        <taxon>Bacillati</taxon>
        <taxon>Bacillota</taxon>
        <taxon>Bacilli</taxon>
        <taxon>Bacillales</taxon>
        <taxon>Bacillaceae</taxon>
        <taxon>Bacillus</taxon>
    </lineage>
</organism>
<dbReference type="PIRSF" id="PIRSF019217">
    <property type="entry name" value="Acetone_carboxlyase_gsu"/>
    <property type="match status" value="1"/>
</dbReference>
<proteinExistence type="predicted"/>
<evidence type="ECO:0000313" key="2">
    <source>
        <dbReference type="Proteomes" id="UP000196475"/>
    </source>
</evidence>